<dbReference type="NCBIfam" id="TIGR04057">
    <property type="entry name" value="SusC_RagA_signa"/>
    <property type="match status" value="1"/>
</dbReference>
<evidence type="ECO:0000256" key="3">
    <source>
        <dbReference type="ARBA" id="ARBA00023237"/>
    </source>
</evidence>
<dbReference type="Pfam" id="PF07660">
    <property type="entry name" value="STN"/>
    <property type="match status" value="1"/>
</dbReference>
<dbReference type="PROSITE" id="PS52016">
    <property type="entry name" value="TONB_DEPENDENT_REC_3"/>
    <property type="match status" value="1"/>
</dbReference>
<dbReference type="RefSeq" id="WP_275617222.1">
    <property type="nucleotide sequence ID" value="NZ_JARFVB010000019.1"/>
</dbReference>
<dbReference type="Proteomes" id="UP001221366">
    <property type="component" value="Unassembled WGS sequence"/>
</dbReference>
<protein>
    <submittedName>
        <fullName evidence="6">SusC/RagA family TonB-linked outer membrane protein</fullName>
    </submittedName>
</protein>
<dbReference type="Gene3D" id="2.60.40.1120">
    <property type="entry name" value="Carboxypeptidase-like, regulatory domain"/>
    <property type="match status" value="1"/>
</dbReference>
<organism evidence="6 7">
    <name type="scientific">Flagellimonas yonaguniensis</name>
    <dbReference type="NCBI Taxonomy" id="3031325"/>
    <lineage>
        <taxon>Bacteria</taxon>
        <taxon>Pseudomonadati</taxon>
        <taxon>Bacteroidota</taxon>
        <taxon>Flavobacteriia</taxon>
        <taxon>Flavobacteriales</taxon>
        <taxon>Flavobacteriaceae</taxon>
        <taxon>Flagellimonas</taxon>
    </lineage>
</organism>
<proteinExistence type="inferred from homology"/>
<keyword evidence="2 4" id="KW-0472">Membrane</keyword>
<gene>
    <name evidence="6" type="ORF">PY092_18375</name>
</gene>
<keyword evidence="3 4" id="KW-0998">Cell outer membrane</keyword>
<evidence type="ECO:0000313" key="7">
    <source>
        <dbReference type="Proteomes" id="UP001221366"/>
    </source>
</evidence>
<dbReference type="Pfam" id="PF13715">
    <property type="entry name" value="CarbopepD_reg_2"/>
    <property type="match status" value="1"/>
</dbReference>
<name>A0ABT5Y434_9FLAO</name>
<evidence type="ECO:0000256" key="1">
    <source>
        <dbReference type="ARBA" id="ARBA00022448"/>
    </source>
</evidence>
<comment type="subcellular location">
    <subcellularLocation>
        <location evidence="4">Cell outer membrane</location>
        <topology evidence="4">Multi-pass membrane protein</topology>
    </subcellularLocation>
</comment>
<evidence type="ECO:0000256" key="4">
    <source>
        <dbReference type="PROSITE-ProRule" id="PRU01360"/>
    </source>
</evidence>
<dbReference type="Pfam" id="PF07715">
    <property type="entry name" value="Plug"/>
    <property type="match status" value="1"/>
</dbReference>
<dbReference type="InterPro" id="IPR023996">
    <property type="entry name" value="TonB-dep_OMP_SusC/RagA"/>
</dbReference>
<comment type="similarity">
    <text evidence="4">Belongs to the TonB-dependent receptor family.</text>
</comment>
<dbReference type="InterPro" id="IPR039426">
    <property type="entry name" value="TonB-dep_rcpt-like"/>
</dbReference>
<dbReference type="InterPro" id="IPR023997">
    <property type="entry name" value="TonB-dep_OMP_SusC/RagA_CS"/>
</dbReference>
<evidence type="ECO:0000313" key="6">
    <source>
        <dbReference type="EMBL" id="MDF0718135.1"/>
    </source>
</evidence>
<sequence>MKKLSNSRGAERYLFKLTLKMKLTVFLTMVSLFQIQAHTYSQTKKVSLDMSNATVAAVIYEIESLSDFKFLLNRSDVDVDRTVSIKVKKKPIAFVLNKMFEGTDVEYEVLNKQIILRSKTDNQDSLNEVTQNNLPDNTIQFQVTGSVKDQAGVALLGANVIEKGTTNGTQTDFDGNFALTLSSQNAILQVSYIGFTTKEVAFDGMTTYNVILQESASGLDEVVIVGYGTQRKSDVTGAVSSISGSELTETASSNLITQAQGKLAGVDIVSNNGSPGAPSTIRIRGNRSINAGNEPLFVIDGVPTTQGIDDFNPGDVESLEVLKDASAVAIYGSRGANGVILITTKRGKKGKPNIRFNTYYGPKIAVENVNTMNAQQYMEYNRVARGLSMDDSSGDVLALGQGLVDNFQNGVDTDWLDLALKTGSQQEHQLSVSGGSENLNYYASGSYYNEEGILKNSDFDRLALRVNLDAHLNEKTQIGISLETPDIVYHPRRVKVTIAGRTKVTHPRRAKVTHL</sequence>
<comment type="caution">
    <text evidence="6">The sequence shown here is derived from an EMBL/GenBank/DDBJ whole genome shotgun (WGS) entry which is preliminary data.</text>
</comment>
<accession>A0ABT5Y434</accession>
<dbReference type="NCBIfam" id="TIGR04056">
    <property type="entry name" value="OMP_RagA_SusC"/>
    <property type="match status" value="1"/>
</dbReference>
<keyword evidence="4" id="KW-1134">Transmembrane beta strand</keyword>
<dbReference type="SUPFAM" id="SSF49464">
    <property type="entry name" value="Carboxypeptidase regulatory domain-like"/>
    <property type="match status" value="1"/>
</dbReference>
<dbReference type="SMART" id="SM00965">
    <property type="entry name" value="STN"/>
    <property type="match status" value="1"/>
</dbReference>
<evidence type="ECO:0000259" key="5">
    <source>
        <dbReference type="SMART" id="SM00965"/>
    </source>
</evidence>
<evidence type="ECO:0000256" key="2">
    <source>
        <dbReference type="ARBA" id="ARBA00023136"/>
    </source>
</evidence>
<reference evidence="6 7" key="1">
    <citation type="submission" date="2023-03" db="EMBL/GenBank/DDBJ databases">
        <title>Muricauda XX sp. nov. and Muricauda XXX sp. nov., two novel species isolated from Okinawa Trough.</title>
        <authorList>
            <person name="Cao W."/>
            <person name="Deng X."/>
        </authorList>
    </citation>
    <scope>NUCLEOTIDE SEQUENCE [LARGE SCALE GENOMIC DNA]</scope>
    <source>
        <strain evidence="6 7">334s03</strain>
    </source>
</reference>
<keyword evidence="4" id="KW-0812">Transmembrane</keyword>
<dbReference type="InterPro" id="IPR012910">
    <property type="entry name" value="Plug_dom"/>
</dbReference>
<dbReference type="InterPro" id="IPR008969">
    <property type="entry name" value="CarboxyPept-like_regulatory"/>
</dbReference>
<keyword evidence="7" id="KW-1185">Reference proteome</keyword>
<dbReference type="Gene3D" id="2.170.130.10">
    <property type="entry name" value="TonB-dependent receptor, plug domain"/>
    <property type="match status" value="1"/>
</dbReference>
<dbReference type="SUPFAM" id="SSF56935">
    <property type="entry name" value="Porins"/>
    <property type="match status" value="1"/>
</dbReference>
<feature type="domain" description="Secretin/TonB short N-terminal" evidence="5">
    <location>
        <begin position="68"/>
        <end position="119"/>
    </location>
</feature>
<dbReference type="InterPro" id="IPR011662">
    <property type="entry name" value="Secretin/TonB_short_N"/>
</dbReference>
<dbReference type="EMBL" id="JARFVB010000019">
    <property type="protein sequence ID" value="MDF0718135.1"/>
    <property type="molecule type" value="Genomic_DNA"/>
</dbReference>
<keyword evidence="1 4" id="KW-0813">Transport</keyword>
<dbReference type="InterPro" id="IPR037066">
    <property type="entry name" value="Plug_dom_sf"/>
</dbReference>